<evidence type="ECO:0000256" key="2">
    <source>
        <dbReference type="ARBA" id="ARBA00022679"/>
    </source>
</evidence>
<evidence type="ECO:0000313" key="8">
    <source>
        <dbReference type="EMBL" id="OQK16169.1"/>
    </source>
</evidence>
<dbReference type="PIRSF" id="PIRSF000538">
    <property type="entry name" value="GlpK"/>
    <property type="match status" value="1"/>
</dbReference>
<evidence type="ECO:0000313" key="9">
    <source>
        <dbReference type="Proteomes" id="UP000191980"/>
    </source>
</evidence>
<dbReference type="AlphaFoldDB" id="A0A1V8M3M6"/>
<dbReference type="PANTHER" id="PTHR10196:SF69">
    <property type="entry name" value="GLYCEROL KINASE"/>
    <property type="match status" value="1"/>
</dbReference>
<dbReference type="PANTHER" id="PTHR10196">
    <property type="entry name" value="SUGAR KINASE"/>
    <property type="match status" value="1"/>
</dbReference>
<keyword evidence="4" id="KW-0418">Kinase</keyword>
<gene>
    <name evidence="8" type="ORF">AU255_13785</name>
</gene>
<dbReference type="EMBL" id="LPUF01000002">
    <property type="protein sequence ID" value="OQK16169.1"/>
    <property type="molecule type" value="Genomic_DNA"/>
</dbReference>
<dbReference type="InterPro" id="IPR000577">
    <property type="entry name" value="Carb_kinase_FGGY"/>
</dbReference>
<reference evidence="8 9" key="1">
    <citation type="submission" date="2015-12" db="EMBL/GenBank/DDBJ databases">
        <authorList>
            <person name="Shamseldin A."/>
            <person name="Moawad H."/>
            <person name="Abd El-Rahim W.M."/>
            <person name="Sadowsky M.J."/>
        </authorList>
    </citation>
    <scope>NUCLEOTIDE SEQUENCE [LARGE SCALE GENOMIC DNA]</scope>
    <source>
        <strain evidence="8 9">WF1</strain>
    </source>
</reference>
<dbReference type="STRING" id="1420851.AU255_13785"/>
<dbReference type="GO" id="GO:0005829">
    <property type="term" value="C:cytosol"/>
    <property type="evidence" value="ECO:0007669"/>
    <property type="project" value="TreeGrafter"/>
</dbReference>
<evidence type="ECO:0000256" key="1">
    <source>
        <dbReference type="ARBA" id="ARBA00009156"/>
    </source>
</evidence>
<organism evidence="8 9">
    <name type="scientific">Methyloprofundus sedimenti</name>
    <dbReference type="NCBI Taxonomy" id="1420851"/>
    <lineage>
        <taxon>Bacteria</taxon>
        <taxon>Pseudomonadati</taxon>
        <taxon>Pseudomonadota</taxon>
        <taxon>Gammaproteobacteria</taxon>
        <taxon>Methylococcales</taxon>
        <taxon>Methylococcaceae</taxon>
        <taxon>Methyloprofundus</taxon>
    </lineage>
</organism>
<keyword evidence="5" id="KW-0067">ATP-binding</keyword>
<evidence type="ECO:0000256" key="5">
    <source>
        <dbReference type="ARBA" id="ARBA00022840"/>
    </source>
</evidence>
<evidence type="ECO:0008006" key="10">
    <source>
        <dbReference type="Google" id="ProtNLM"/>
    </source>
</evidence>
<protein>
    <recommendedName>
        <fullName evidence="10">Carbohydrate kinase</fullName>
    </recommendedName>
</protein>
<dbReference type="OrthoDB" id="9805576at2"/>
<evidence type="ECO:0000259" key="6">
    <source>
        <dbReference type="Pfam" id="PF00370"/>
    </source>
</evidence>
<proteinExistence type="inferred from homology"/>
<name>A0A1V8M3M6_9GAMM</name>
<dbReference type="RefSeq" id="WP_080523546.1">
    <property type="nucleotide sequence ID" value="NZ_LPUF01000002.1"/>
</dbReference>
<dbReference type="Gene3D" id="3.30.420.40">
    <property type="match status" value="2"/>
</dbReference>
<dbReference type="Proteomes" id="UP000191980">
    <property type="component" value="Unassembled WGS sequence"/>
</dbReference>
<dbReference type="SUPFAM" id="SSF53067">
    <property type="entry name" value="Actin-like ATPase domain"/>
    <property type="match status" value="2"/>
</dbReference>
<dbReference type="InterPro" id="IPR018485">
    <property type="entry name" value="FGGY_C"/>
</dbReference>
<feature type="domain" description="Carbohydrate kinase FGGY N-terminal" evidence="6">
    <location>
        <begin position="8"/>
        <end position="216"/>
    </location>
</feature>
<evidence type="ECO:0000256" key="4">
    <source>
        <dbReference type="ARBA" id="ARBA00022777"/>
    </source>
</evidence>
<keyword evidence="3" id="KW-0547">Nucleotide-binding</keyword>
<dbReference type="GO" id="GO:0004370">
    <property type="term" value="F:glycerol kinase activity"/>
    <property type="evidence" value="ECO:0007669"/>
    <property type="project" value="TreeGrafter"/>
</dbReference>
<accession>A0A1V8M3M6</accession>
<keyword evidence="2" id="KW-0808">Transferase</keyword>
<dbReference type="InterPro" id="IPR018484">
    <property type="entry name" value="FGGY_N"/>
</dbReference>
<evidence type="ECO:0000256" key="3">
    <source>
        <dbReference type="ARBA" id="ARBA00022741"/>
    </source>
</evidence>
<sequence>MAATVNTIVLDLGTTAIKAATVTDNHQLGNIFSLPAPPIAIDQGLYTSDAMAYLATVEQLLEKCLQFSRTQPDLGLCYQRSSFLFWDSHTGLPVTPLISWQDNRGAASCKDLQTHNSQIRALTGLPLTGYYLAPKARTMLQQQPELLRGLVNKQLRMGTLDSFLIWHWTTGKYYLTDASMAARTLLMDINTGLWSKTLSEIFTIPLQVLAEIYPSNGFNLPLNNGAVLRASVADQSAALLASIRNDGSEVLVNLGTGGFVIRYQPEYSHTDSSNYLNTLVYQDSDKELYMAVEGTLNSITVALSSYPYADCKIADLAEITDIYCLAEPSGIGAPFFRADIGLEFSQATDQLTRQQIAALLLEAIIFRITLILEDYQRQAEISRVYLSGGLSVSPCIQQGIALCSPAPIFKLLQQHSGLIGVLILTDNLVPACGRQSAPVLMADKHCPLIEKYQRWKHWFSKRLND</sequence>
<comment type="caution">
    <text evidence="8">The sequence shown here is derived from an EMBL/GenBank/DDBJ whole genome shotgun (WGS) entry which is preliminary data.</text>
</comment>
<dbReference type="Pfam" id="PF02782">
    <property type="entry name" value="FGGY_C"/>
    <property type="match status" value="1"/>
</dbReference>
<dbReference type="Pfam" id="PF00370">
    <property type="entry name" value="FGGY_N"/>
    <property type="match status" value="1"/>
</dbReference>
<evidence type="ECO:0000259" key="7">
    <source>
        <dbReference type="Pfam" id="PF02782"/>
    </source>
</evidence>
<dbReference type="InterPro" id="IPR043129">
    <property type="entry name" value="ATPase_NBD"/>
</dbReference>
<keyword evidence="9" id="KW-1185">Reference proteome</keyword>
<dbReference type="GO" id="GO:0005524">
    <property type="term" value="F:ATP binding"/>
    <property type="evidence" value="ECO:0007669"/>
    <property type="project" value="UniProtKB-KW"/>
</dbReference>
<feature type="domain" description="Carbohydrate kinase FGGY C-terminal" evidence="7">
    <location>
        <begin position="252"/>
        <end position="424"/>
    </location>
</feature>
<dbReference type="GO" id="GO:0006071">
    <property type="term" value="P:glycerol metabolic process"/>
    <property type="evidence" value="ECO:0007669"/>
    <property type="project" value="TreeGrafter"/>
</dbReference>
<comment type="similarity">
    <text evidence="1">Belongs to the FGGY kinase family.</text>
</comment>